<protein>
    <recommendedName>
        <fullName evidence="4">Muskelin N-terminal domain-containing protein</fullName>
    </recommendedName>
</protein>
<dbReference type="InterPro" id="IPR010565">
    <property type="entry name" value="Muskelin_N"/>
</dbReference>
<evidence type="ECO:0000259" key="4">
    <source>
        <dbReference type="Pfam" id="PF06588"/>
    </source>
</evidence>
<dbReference type="GO" id="GO:0005737">
    <property type="term" value="C:cytoplasm"/>
    <property type="evidence" value="ECO:0007669"/>
    <property type="project" value="TreeGrafter"/>
</dbReference>
<reference evidence="5" key="1">
    <citation type="submission" date="2023-11" db="EMBL/GenBank/DDBJ databases">
        <authorList>
            <person name="De Vega J J."/>
            <person name="De Vega J J."/>
        </authorList>
    </citation>
    <scope>NUCLEOTIDE SEQUENCE</scope>
</reference>
<dbReference type="Pfam" id="PF01344">
    <property type="entry name" value="Kelch_1"/>
    <property type="match status" value="1"/>
</dbReference>
<feature type="region of interest" description="Disordered" evidence="3">
    <location>
        <begin position="688"/>
        <end position="731"/>
    </location>
</feature>
<evidence type="ECO:0000313" key="5">
    <source>
        <dbReference type="EMBL" id="CAK5281255.1"/>
    </source>
</evidence>
<dbReference type="Pfam" id="PF24681">
    <property type="entry name" value="Kelch_KLHDC2_KLHL20_DRC7"/>
    <property type="match status" value="1"/>
</dbReference>
<dbReference type="InterPro" id="IPR011043">
    <property type="entry name" value="Gal_Oxase/kelch_b-propeller"/>
</dbReference>
<name>A0AAD2HUE8_9AGAR</name>
<dbReference type="EMBL" id="CAVNYO010000444">
    <property type="protein sequence ID" value="CAK5281255.1"/>
    <property type="molecule type" value="Genomic_DNA"/>
</dbReference>
<feature type="compositionally biased region" description="Polar residues" evidence="3">
    <location>
        <begin position="688"/>
        <end position="700"/>
    </location>
</feature>
<dbReference type="InterPro" id="IPR006652">
    <property type="entry name" value="Kelch_1"/>
</dbReference>
<accession>A0AAD2HUE8</accession>
<evidence type="ECO:0000313" key="6">
    <source>
        <dbReference type="Proteomes" id="UP001295794"/>
    </source>
</evidence>
<dbReference type="InterPro" id="IPR052456">
    <property type="entry name" value="CTLH_complex_component"/>
</dbReference>
<keyword evidence="6" id="KW-1185">Reference proteome</keyword>
<keyword evidence="1" id="KW-0880">Kelch repeat</keyword>
<keyword evidence="2" id="KW-0677">Repeat</keyword>
<feature type="compositionally biased region" description="Polar residues" evidence="3">
    <location>
        <begin position="715"/>
        <end position="727"/>
    </location>
</feature>
<sequence>MAATSVPLRYTVTSSPHSGPYRPEYITVDNPPDQSSRWSGGPIPETGSPPWLLIRLDSLAVVQTITFGKYSNVHPCNMKDFKVFAGPAEDALSEVLHAQLKNDTQAETLSVKHTNAQGITIPFRFVKIMPLSSHGSSFHISVWHVALHGIKDEVYVEEKRLKFEQHRETMAMRHVLKYLRQHRFFTQYDAILARCGLQAEDPLVTELHKSIVLQGNWAAAEEVIERLSHTELFDKYRNARPCRPVWRRLLGQNADGDVPSPRGGHAMCIDSNGGVVYLLGGWNGVKSLDDFWAYNIKEDKWRVLSYQTSAERDAPSARSCHKMVFDSKTGHIYVLGRLDDADAGKLEFNNYESNLMSADMAFSKVGCEFYRYHTRGSMAGRWESLSREPQSAQSPPLVYDHQMVIDCESQIIYAYGGRVLDGEWTNPKFAGLYSYNIRQSKWSHLQASPKPSAPFSGGIIPSRIGHSMVLDDRTRKLYIFGGRTTESARYDMYSYDIATQTTRQLSADVQREHKFNATFASRAVIDPQLQEIYVFSGWAPDEPVRMPALGTRIYRYRSGIWDVMLPASGQEEPVARFANQLVYCTRSRTFFMHGGNAGVPDTDEMDDGKSRRLDDFWQMTLLRAPREEIVRLATLKIRQQQFREMCQDSSQIKALNFLRSSILPLVNQDDPAEAELYRGLMAFMFTPSSPARSSHPNPTSGAEHEDSPPKKRSRPNTPEDTEMTSVDSPIARIPFEAQAIKQTEDPGETKGVSTVSKSRFEQRNGLFEALLEFIGDDAKQPSASLVSVLDKDLAVYS</sequence>
<dbReference type="Gene3D" id="2.120.10.80">
    <property type="entry name" value="Kelch-type beta propeller"/>
    <property type="match status" value="2"/>
</dbReference>
<dbReference type="Gene3D" id="2.60.120.260">
    <property type="entry name" value="Galactose-binding domain-like"/>
    <property type="match status" value="1"/>
</dbReference>
<gene>
    <name evidence="5" type="ORF">MYCIT1_LOCUS32240</name>
</gene>
<proteinExistence type="predicted"/>
<dbReference type="InterPro" id="IPR008979">
    <property type="entry name" value="Galactose-bd-like_sf"/>
</dbReference>
<evidence type="ECO:0000256" key="2">
    <source>
        <dbReference type="ARBA" id="ARBA00022737"/>
    </source>
</evidence>
<evidence type="ECO:0000256" key="3">
    <source>
        <dbReference type="SAM" id="MobiDB-lite"/>
    </source>
</evidence>
<evidence type="ECO:0000256" key="1">
    <source>
        <dbReference type="ARBA" id="ARBA00022441"/>
    </source>
</evidence>
<dbReference type="AlphaFoldDB" id="A0AAD2HUE8"/>
<dbReference type="PANTHER" id="PTHR15526:SF5">
    <property type="entry name" value="MUSKELIN"/>
    <property type="match status" value="1"/>
</dbReference>
<dbReference type="SUPFAM" id="SSF50965">
    <property type="entry name" value="Galactose oxidase, central domain"/>
    <property type="match status" value="1"/>
</dbReference>
<dbReference type="Pfam" id="PF06588">
    <property type="entry name" value="Muskelin_N"/>
    <property type="match status" value="1"/>
</dbReference>
<feature type="domain" description="Muskelin N-terminal" evidence="4">
    <location>
        <begin position="9"/>
        <end position="201"/>
    </location>
</feature>
<dbReference type="Proteomes" id="UP001295794">
    <property type="component" value="Unassembled WGS sequence"/>
</dbReference>
<organism evidence="5 6">
    <name type="scientific">Mycena citricolor</name>
    <dbReference type="NCBI Taxonomy" id="2018698"/>
    <lineage>
        <taxon>Eukaryota</taxon>
        <taxon>Fungi</taxon>
        <taxon>Dikarya</taxon>
        <taxon>Basidiomycota</taxon>
        <taxon>Agaricomycotina</taxon>
        <taxon>Agaricomycetes</taxon>
        <taxon>Agaricomycetidae</taxon>
        <taxon>Agaricales</taxon>
        <taxon>Marasmiineae</taxon>
        <taxon>Mycenaceae</taxon>
        <taxon>Mycena</taxon>
    </lineage>
</organism>
<comment type="caution">
    <text evidence="5">The sequence shown here is derived from an EMBL/GenBank/DDBJ whole genome shotgun (WGS) entry which is preliminary data.</text>
</comment>
<dbReference type="PANTHER" id="PTHR15526">
    <property type="entry name" value="MUSKELIN"/>
    <property type="match status" value="1"/>
</dbReference>
<dbReference type="InterPro" id="IPR015915">
    <property type="entry name" value="Kelch-typ_b-propeller"/>
</dbReference>
<dbReference type="SUPFAM" id="SSF49785">
    <property type="entry name" value="Galactose-binding domain-like"/>
    <property type="match status" value="1"/>
</dbReference>